<organism evidence="5 6">
    <name type="scientific">Microterricola gilva</name>
    <dbReference type="NCBI Taxonomy" id="393267"/>
    <lineage>
        <taxon>Bacteria</taxon>
        <taxon>Bacillati</taxon>
        <taxon>Actinomycetota</taxon>
        <taxon>Actinomycetes</taxon>
        <taxon>Micrococcales</taxon>
        <taxon>Microbacteriaceae</taxon>
        <taxon>Microterricola</taxon>
    </lineage>
</organism>
<dbReference type="Gene3D" id="1.10.10.2840">
    <property type="entry name" value="PucR C-terminal helix-turn-helix domain"/>
    <property type="match status" value="1"/>
</dbReference>
<evidence type="ECO:0000259" key="3">
    <source>
        <dbReference type="Pfam" id="PF13556"/>
    </source>
</evidence>
<dbReference type="Proteomes" id="UP000291483">
    <property type="component" value="Unassembled WGS sequence"/>
</dbReference>
<dbReference type="InterPro" id="IPR051448">
    <property type="entry name" value="CdaR-like_regulators"/>
</dbReference>
<keyword evidence="6" id="KW-1185">Reference proteome</keyword>
<proteinExistence type="inferred from homology"/>
<evidence type="ECO:0000313" key="5">
    <source>
        <dbReference type="EMBL" id="RZU66628.1"/>
    </source>
</evidence>
<dbReference type="RefSeq" id="WP_130506798.1">
    <property type="nucleotide sequence ID" value="NZ_SHLC01000001.1"/>
</dbReference>
<sequence length="522" mass="55194">MLPTLRSLMRQRELALHLLTPEDALPAGALDAAIEWVHSSDLDDPTPFLSAGQVLLSTGTQFEAAPGAESVFAYVQRLRDVGVAGLGFGTEVVRAGTPDALLDACLQIGLPLFEVPYRTPFIAVARAASDMAAEERFARRSWSLGAQRAIAIAALRPDGLSASLEELSRQLGHWVALFNANGALDRVFPAGALAASQPAGPAAAAGADGLVDTVRREATRLLRRGQRASSTITAGGETLTLQTLGRREQLRGVLALGGSSELDQAGNEVVTAVIALAGLALEQNHSLDRARGQIRAAVLRALRHGDLALATSVSDGLWGELPAEPVRCAVVETRGGQLDAVTEHLEALVVEHPGRLFFAVDDGRLVLCLGEDGLPLLTELCSAFALRAGLSEPGAYSDLDRAMAQAEQALARAGDAVGVSEFGEIARDGVLSYLTTTDAGAIGRSVLQPLSEHDAAQHSELLRTLRLWLEQNGQLDATAQLLGVHRHTVRARIAQIEKLLGRDLSGFQERAELWAALLVAAE</sequence>
<evidence type="ECO:0000256" key="1">
    <source>
        <dbReference type="ARBA" id="ARBA00006754"/>
    </source>
</evidence>
<dbReference type="InterPro" id="IPR042070">
    <property type="entry name" value="PucR_C-HTH_sf"/>
</dbReference>
<dbReference type="InterPro" id="IPR012914">
    <property type="entry name" value="PucR_dom"/>
</dbReference>
<evidence type="ECO:0000259" key="2">
    <source>
        <dbReference type="Pfam" id="PF07905"/>
    </source>
</evidence>
<comment type="similarity">
    <text evidence="1">Belongs to the CdaR family.</text>
</comment>
<dbReference type="AlphaFoldDB" id="A0A4Q8APV7"/>
<protein>
    <submittedName>
        <fullName evidence="5">Purine catabolism regulator</fullName>
    </submittedName>
</protein>
<feature type="domain" description="PucR C-terminal helix-turn-helix" evidence="3">
    <location>
        <begin position="461"/>
        <end position="518"/>
    </location>
</feature>
<gene>
    <name evidence="5" type="ORF">EV379_2991</name>
</gene>
<evidence type="ECO:0000313" key="6">
    <source>
        <dbReference type="Proteomes" id="UP000291483"/>
    </source>
</evidence>
<feature type="domain" description="CdaR GGDEF-like" evidence="4">
    <location>
        <begin position="323"/>
        <end position="410"/>
    </location>
</feature>
<dbReference type="Pfam" id="PF17853">
    <property type="entry name" value="GGDEF_2"/>
    <property type="match status" value="1"/>
</dbReference>
<dbReference type="InterPro" id="IPR025736">
    <property type="entry name" value="PucR_C-HTH_dom"/>
</dbReference>
<dbReference type="PANTHER" id="PTHR33744">
    <property type="entry name" value="CARBOHYDRATE DIACID REGULATOR"/>
    <property type="match status" value="1"/>
</dbReference>
<name>A0A4Q8APV7_9MICO</name>
<feature type="domain" description="Purine catabolism PurC-like" evidence="2">
    <location>
        <begin position="28"/>
        <end position="128"/>
    </location>
</feature>
<dbReference type="PANTHER" id="PTHR33744:SF1">
    <property type="entry name" value="DNA-BINDING TRANSCRIPTIONAL ACTIVATOR ADER"/>
    <property type="match status" value="1"/>
</dbReference>
<comment type="caution">
    <text evidence="5">The sequence shown here is derived from an EMBL/GenBank/DDBJ whole genome shotgun (WGS) entry which is preliminary data.</text>
</comment>
<dbReference type="Pfam" id="PF07905">
    <property type="entry name" value="PucR"/>
    <property type="match status" value="1"/>
</dbReference>
<dbReference type="Pfam" id="PF13556">
    <property type="entry name" value="HTH_30"/>
    <property type="match status" value="1"/>
</dbReference>
<dbReference type="OrthoDB" id="8450798at2"/>
<evidence type="ECO:0000259" key="4">
    <source>
        <dbReference type="Pfam" id="PF17853"/>
    </source>
</evidence>
<accession>A0A4Q8APV7</accession>
<reference evidence="5 6" key="1">
    <citation type="submission" date="2019-02" db="EMBL/GenBank/DDBJ databases">
        <title>Sequencing the genomes of 1000 actinobacteria strains.</title>
        <authorList>
            <person name="Klenk H.-P."/>
        </authorList>
    </citation>
    <scope>NUCLEOTIDE SEQUENCE [LARGE SCALE GENOMIC DNA]</scope>
    <source>
        <strain evidence="5 6">DSM 18319</strain>
    </source>
</reference>
<dbReference type="InterPro" id="IPR041522">
    <property type="entry name" value="CdaR_GGDEF"/>
</dbReference>
<dbReference type="EMBL" id="SHLC01000001">
    <property type="protein sequence ID" value="RZU66628.1"/>
    <property type="molecule type" value="Genomic_DNA"/>
</dbReference>